<comment type="caution">
    <text evidence="2">The sequence shown here is derived from an EMBL/GenBank/DDBJ whole genome shotgun (WGS) entry which is preliminary data.</text>
</comment>
<name>A0A399R6H6_9PROT</name>
<dbReference type="SMART" id="SM00850">
    <property type="entry name" value="LytTR"/>
    <property type="match status" value="1"/>
</dbReference>
<dbReference type="GO" id="GO:0003677">
    <property type="term" value="F:DNA binding"/>
    <property type="evidence" value="ECO:0007669"/>
    <property type="project" value="InterPro"/>
</dbReference>
<reference evidence="2 3" key="1">
    <citation type="submission" date="2018-08" db="EMBL/GenBank/DDBJ databases">
        <title>Henriciella mobilis sp. nov., isolated from seawater.</title>
        <authorList>
            <person name="Cheng H."/>
            <person name="Wu Y.-H."/>
            <person name="Xu X.-W."/>
            <person name="Guo L.-L."/>
        </authorList>
    </citation>
    <scope>NUCLEOTIDE SEQUENCE [LARGE SCALE GENOMIC DNA]</scope>
    <source>
        <strain evidence="2 3">JN25</strain>
    </source>
</reference>
<evidence type="ECO:0000259" key="1">
    <source>
        <dbReference type="PROSITE" id="PS50930"/>
    </source>
</evidence>
<evidence type="ECO:0000313" key="2">
    <source>
        <dbReference type="EMBL" id="RIJ27226.1"/>
    </source>
</evidence>
<dbReference type="PROSITE" id="PS50930">
    <property type="entry name" value="HTH_LYTTR"/>
    <property type="match status" value="1"/>
</dbReference>
<organism evidence="2 3">
    <name type="scientific">Henriciella mobilis</name>
    <dbReference type="NCBI Taxonomy" id="2305467"/>
    <lineage>
        <taxon>Bacteria</taxon>
        <taxon>Pseudomonadati</taxon>
        <taxon>Pseudomonadota</taxon>
        <taxon>Alphaproteobacteria</taxon>
        <taxon>Hyphomonadales</taxon>
        <taxon>Hyphomonadaceae</taxon>
        <taxon>Henriciella</taxon>
    </lineage>
</organism>
<evidence type="ECO:0000313" key="3">
    <source>
        <dbReference type="Proteomes" id="UP000266385"/>
    </source>
</evidence>
<dbReference type="GO" id="GO:0000156">
    <property type="term" value="F:phosphorelay response regulator activity"/>
    <property type="evidence" value="ECO:0007669"/>
    <property type="project" value="InterPro"/>
</dbReference>
<dbReference type="Proteomes" id="UP000266385">
    <property type="component" value="Unassembled WGS sequence"/>
</dbReference>
<proteinExistence type="predicted"/>
<dbReference type="PANTHER" id="PTHR37299:SF1">
    <property type="entry name" value="STAGE 0 SPORULATION PROTEIN A HOMOLOG"/>
    <property type="match status" value="1"/>
</dbReference>
<dbReference type="AlphaFoldDB" id="A0A399R6H6"/>
<dbReference type="EMBL" id="QWFX01000014">
    <property type="protein sequence ID" value="RIJ27226.1"/>
    <property type="molecule type" value="Genomic_DNA"/>
</dbReference>
<dbReference type="Pfam" id="PF04397">
    <property type="entry name" value="LytTR"/>
    <property type="match status" value="1"/>
</dbReference>
<dbReference type="Gene3D" id="2.40.50.1020">
    <property type="entry name" value="LytTr DNA-binding domain"/>
    <property type="match status" value="1"/>
</dbReference>
<gene>
    <name evidence="2" type="ORF">D1223_15095</name>
</gene>
<sequence length="107" mass="12412">MLRIRDAGRFYFIPQEDVIWIEAAGDYSLLHTEEKEAAVRRPIKLLENELPADVFVRVHRSAIISVPHIREIRMMQKGEAQILLDNDITVRASRSYRDVVQKLVDGI</sequence>
<keyword evidence="3" id="KW-1185">Reference proteome</keyword>
<dbReference type="InterPro" id="IPR007492">
    <property type="entry name" value="LytTR_DNA-bd_dom"/>
</dbReference>
<dbReference type="PANTHER" id="PTHR37299">
    <property type="entry name" value="TRANSCRIPTIONAL REGULATOR-RELATED"/>
    <property type="match status" value="1"/>
</dbReference>
<protein>
    <submittedName>
        <fullName evidence="2">LytTR family transcriptional regulator</fullName>
    </submittedName>
</protein>
<dbReference type="InterPro" id="IPR046947">
    <property type="entry name" value="LytR-like"/>
</dbReference>
<feature type="domain" description="HTH LytTR-type" evidence="1">
    <location>
        <begin position="2"/>
        <end position="106"/>
    </location>
</feature>
<accession>A0A399R6H6</accession>